<evidence type="ECO:0000259" key="9">
    <source>
        <dbReference type="PROSITE" id="PS50819"/>
    </source>
</evidence>
<keyword evidence="8" id="KW-0215">Deoxyribonucleotide synthesis</keyword>
<dbReference type="Gene3D" id="3.10.28.10">
    <property type="entry name" value="Homing endonucleases"/>
    <property type="match status" value="1"/>
</dbReference>
<feature type="domain" description="DOD-type homing endonuclease" evidence="9">
    <location>
        <begin position="391"/>
        <end position="491"/>
    </location>
</feature>
<dbReference type="EMBL" id="DRIE01000110">
    <property type="protein sequence ID" value="HEC57574.1"/>
    <property type="molecule type" value="Genomic_DNA"/>
</dbReference>
<dbReference type="Proteomes" id="UP000185779">
    <property type="component" value="Unassembled WGS sequence"/>
</dbReference>
<evidence type="ECO:0000256" key="8">
    <source>
        <dbReference type="RuleBase" id="RU003410"/>
    </source>
</evidence>
<dbReference type="PRINTS" id="PR00379">
    <property type="entry name" value="INTEIN"/>
</dbReference>
<comment type="caution">
    <text evidence="11">The sequence shown here is derived from an EMBL/GenBank/DDBJ whole genome shotgun (WGS) entry which is preliminary data.</text>
</comment>
<dbReference type="InterPro" id="IPR008926">
    <property type="entry name" value="RNR_R1-su_N"/>
</dbReference>
<dbReference type="NCBIfam" id="TIGR01443">
    <property type="entry name" value="intein_Cterm"/>
    <property type="match status" value="1"/>
</dbReference>
<proteinExistence type="inferred from homology"/>
<evidence type="ECO:0000313" key="10">
    <source>
        <dbReference type="EMBL" id="HEC57574.1"/>
    </source>
</evidence>
<evidence type="ECO:0000256" key="2">
    <source>
        <dbReference type="ARBA" id="ARBA00012274"/>
    </source>
</evidence>
<keyword evidence="7" id="KW-0170">Cobalt</keyword>
<dbReference type="GO" id="GO:0031419">
    <property type="term" value="F:cobalamin binding"/>
    <property type="evidence" value="ECO:0007669"/>
    <property type="project" value="UniProtKB-KW"/>
</dbReference>
<dbReference type="Proteomes" id="UP000885936">
    <property type="component" value="Unassembled WGS sequence"/>
</dbReference>
<dbReference type="InterPro" id="IPR004042">
    <property type="entry name" value="Intein_endonuc_central"/>
</dbReference>
<dbReference type="InterPro" id="IPR013509">
    <property type="entry name" value="RNR_lsu_N"/>
</dbReference>
<dbReference type="GO" id="GO:0004748">
    <property type="term" value="F:ribonucleoside-diphosphate reductase activity, thioredoxin disulfide as acceptor"/>
    <property type="evidence" value="ECO:0007669"/>
    <property type="project" value="UniProtKB-EC"/>
</dbReference>
<dbReference type="PROSITE" id="PS50817">
    <property type="entry name" value="INTEIN_N_TER"/>
    <property type="match status" value="1"/>
</dbReference>
<evidence type="ECO:0000256" key="7">
    <source>
        <dbReference type="ARBA" id="ARBA00023285"/>
    </source>
</evidence>
<dbReference type="InterPro" id="IPR004860">
    <property type="entry name" value="LAGLIDADG_dom"/>
</dbReference>
<evidence type="ECO:0000313" key="12">
    <source>
        <dbReference type="Proteomes" id="UP000185779"/>
    </source>
</evidence>
<dbReference type="InterPro" id="IPR003586">
    <property type="entry name" value="Hint_dom_C"/>
</dbReference>
<sequence length="902" mass="101029">MIGDESDLKLSDNAITLLRRRYLLKNEKGEVIETPVEMFRRVAKAVAAADALYGDNPASSEEEFYRLMTSLYFLPNSPTLMNAGTEIGQLSACFVLPVFDSLTSIFDTLKHMALIQQSGGGTGFSFSRLRPRGDIVGSTKGVASGPVSFMRIFDVATEVIKQGGRRRGANIGVLSVSHPDIIEFIRAKEHEGVLRNFNISVGVTDAFMDALYHGESYPLVNPRTGEVTVELDAEVIFDLIVHMAHKNGEPGMLFIDEINRKNPTPGVGVIEATNPCITSDTWIMTAEGARQVRELVGKRFAVVVNGKKWETTRRGFFRTGIKQVLRLVTLEGFELRLTPDHPVKRVGRGGHRVEGEWIRAQDLRPGDKLIVNDHTSLGGWDGRFTEKEGYIAGLLLGDGRKYMGPYSSENSRECVSMKLISKELGLDLKNKIITEEMERSSSEFYRGLIRGIFDVSGSVQEDHLKGVVIKLSHENLELLKAMQRMLLRMGIFSRISGFGLKDRPLKPNELVISGRSVLHFYNKIGFGDKEKMNRLYQAIRCYRGRIPPERFVATVKELVPDGVEDVYDLQVPGINSFDANGFHLHNCGEQPLLPYESCNLGSINLARMVTDDGEIAWDLLAETVRTSVHFLDNVIDVNRYPLPQIEEITRANRKIGLGVMGFSELLLRLHVPYGSEEGIEVAERVMSFIANEARKRSQEIAEARGPFKNFEGSIWDERGYSAIRNATLTTIAPTGSISIIAGTTSGIEPLFGLAFVRNVMDGRRLIEVNHVFEEVSRSHGFYSSDLMKRIAKSGTIRDIMEIPSDIRDIFQTAMDIAPEWHVRMQAAFQRYVDNGVSKTVNLPHDATLEDVREVFLLAHRLGCKGITVYRYRSRHEQVLTLDAHIELDTEYASGCPVRRCLH</sequence>
<dbReference type="SUPFAM" id="SSF51998">
    <property type="entry name" value="PFL-like glycyl radical enzymes"/>
    <property type="match status" value="1"/>
</dbReference>
<evidence type="ECO:0000256" key="5">
    <source>
        <dbReference type="ARBA" id="ARBA00023000"/>
    </source>
</evidence>
<keyword evidence="4" id="KW-0068">Autocatalytic cleavage</keyword>
<dbReference type="AlphaFoldDB" id="A0A1F2P7G2"/>
<dbReference type="Pfam" id="PF00317">
    <property type="entry name" value="Ribonuc_red_lgN"/>
    <property type="match status" value="1"/>
</dbReference>
<dbReference type="PATRIC" id="fig|1839936.3.peg.351"/>
<name>A0A1F2P7G2_9EURY</name>
<dbReference type="Gene3D" id="2.170.16.10">
    <property type="entry name" value="Hedgehog/Intein (Hint) domain"/>
    <property type="match status" value="1"/>
</dbReference>
<dbReference type="InterPro" id="IPR027434">
    <property type="entry name" value="Homing_endonucl"/>
</dbReference>
<evidence type="ECO:0000256" key="1">
    <source>
        <dbReference type="ARBA" id="ARBA00001922"/>
    </source>
</evidence>
<dbReference type="Pfam" id="PF02867">
    <property type="entry name" value="Ribonuc_red_lgC"/>
    <property type="match status" value="1"/>
</dbReference>
<dbReference type="GO" id="GO:0016539">
    <property type="term" value="P:intein-mediated protein splicing"/>
    <property type="evidence" value="ECO:0007669"/>
    <property type="project" value="InterPro"/>
</dbReference>
<dbReference type="SMART" id="SM00305">
    <property type="entry name" value="HintC"/>
    <property type="match status" value="1"/>
</dbReference>
<keyword evidence="3" id="KW-0846">Cobalamin</keyword>
<dbReference type="EMBL" id="LYOR01000001">
    <property type="protein sequence ID" value="OFV67055.1"/>
    <property type="molecule type" value="Genomic_DNA"/>
</dbReference>
<comment type="function">
    <text evidence="8">Provides the precursors necessary for DNA synthesis. Catalyzes the biosynthesis of deoxyribonucleotides from the corresponding ribonucleotides.</text>
</comment>
<dbReference type="InterPro" id="IPR030934">
    <property type="entry name" value="Intein_C"/>
</dbReference>
<reference evidence="11 12" key="1">
    <citation type="submission" date="2016-05" db="EMBL/GenBank/DDBJ databases">
        <title>Microbial consortia oxidize butane by reversing methanogenesis.</title>
        <authorList>
            <person name="Laso-Perez R."/>
            <person name="Richter M."/>
            <person name="Wegener G."/>
            <person name="Musat F."/>
        </authorList>
    </citation>
    <scope>NUCLEOTIDE SEQUENCE [LARGE SCALE GENOMIC DNA]</scope>
    <source>
        <strain evidence="11">BOX1</strain>
    </source>
</reference>
<organism evidence="11 12">
    <name type="scientific">Candidatus Syntropharchaeum butanivorans</name>
    <dbReference type="NCBI Taxonomy" id="1839936"/>
    <lineage>
        <taxon>Archaea</taxon>
        <taxon>Methanobacteriati</taxon>
        <taxon>Methanobacteriota</taxon>
        <taxon>Stenosarchaea group</taxon>
        <taxon>Methanomicrobia</taxon>
        <taxon>Methanosarcinales</taxon>
        <taxon>ANME-2 cluster</taxon>
        <taxon>Candidatus Syntropharchaeum</taxon>
    </lineage>
</organism>
<dbReference type="InterPro" id="IPR000788">
    <property type="entry name" value="RNR_lg_C"/>
</dbReference>
<dbReference type="SUPFAM" id="SSF55608">
    <property type="entry name" value="Homing endonucleases"/>
    <property type="match status" value="1"/>
</dbReference>
<evidence type="ECO:0000256" key="3">
    <source>
        <dbReference type="ARBA" id="ARBA00022628"/>
    </source>
</evidence>
<dbReference type="InterPro" id="IPR036844">
    <property type="entry name" value="Hint_dom_sf"/>
</dbReference>
<dbReference type="PROSITE" id="PS50818">
    <property type="entry name" value="INTEIN_C_TER"/>
    <property type="match status" value="1"/>
</dbReference>
<dbReference type="SUPFAM" id="SSF48168">
    <property type="entry name" value="R1 subunit of ribonucleotide reductase, N-terminal domain"/>
    <property type="match status" value="1"/>
</dbReference>
<comment type="similarity">
    <text evidence="8">Belongs to the ribonucleoside diphosphate reductase large chain family.</text>
</comment>
<dbReference type="InterPro" id="IPR006141">
    <property type="entry name" value="Intein_N"/>
</dbReference>
<dbReference type="Gene3D" id="3.20.70.20">
    <property type="match status" value="2"/>
</dbReference>
<dbReference type="CDD" id="cd00081">
    <property type="entry name" value="Hint"/>
    <property type="match status" value="1"/>
</dbReference>
<gene>
    <name evidence="10" type="ORF">ENI32_06835</name>
    <name evidence="11" type="ORF">SBU_000348</name>
</gene>
<dbReference type="InterPro" id="IPR050862">
    <property type="entry name" value="RdRp_reductase_class-2"/>
</dbReference>
<dbReference type="InterPro" id="IPR006142">
    <property type="entry name" value="INTEIN"/>
</dbReference>
<reference evidence="10" key="2">
    <citation type="journal article" date="2020" name="mSystems">
        <title>Genome- and Community-Level Interaction Insights into Carbon Utilization and Element Cycling Functions of Hydrothermarchaeota in Hydrothermal Sediment.</title>
        <authorList>
            <person name="Zhou Z."/>
            <person name="Liu Y."/>
            <person name="Xu W."/>
            <person name="Pan J."/>
            <person name="Luo Z.H."/>
            <person name="Li M."/>
        </authorList>
    </citation>
    <scope>NUCLEOTIDE SEQUENCE [LARGE SCALE GENOMIC DNA]</scope>
    <source>
        <strain evidence="10">HyVt-386</strain>
    </source>
</reference>
<evidence type="ECO:0000256" key="4">
    <source>
        <dbReference type="ARBA" id="ARBA00022813"/>
    </source>
</evidence>
<dbReference type="GO" id="GO:0005524">
    <property type="term" value="F:ATP binding"/>
    <property type="evidence" value="ECO:0007669"/>
    <property type="project" value="InterPro"/>
</dbReference>
<dbReference type="STRING" id="1839936.SBU_000348"/>
<dbReference type="SUPFAM" id="SSF51294">
    <property type="entry name" value="Hedgehog/intein (Hint) domain"/>
    <property type="match status" value="1"/>
</dbReference>
<comment type="cofactor">
    <cofactor evidence="1">
        <name>adenosylcob(III)alamin</name>
        <dbReference type="ChEBI" id="CHEBI:18408"/>
    </cofactor>
</comment>
<keyword evidence="5" id="KW-0651">Protein splicing</keyword>
<keyword evidence="12" id="KW-1185">Reference proteome</keyword>
<dbReference type="GO" id="GO:0004519">
    <property type="term" value="F:endonuclease activity"/>
    <property type="evidence" value="ECO:0007669"/>
    <property type="project" value="InterPro"/>
</dbReference>
<dbReference type="Pfam" id="PF14528">
    <property type="entry name" value="LAGLIDADG_3"/>
    <property type="match status" value="1"/>
</dbReference>
<dbReference type="GO" id="GO:0009263">
    <property type="term" value="P:deoxyribonucleotide biosynthetic process"/>
    <property type="evidence" value="ECO:0007669"/>
    <property type="project" value="UniProtKB-KW"/>
</dbReference>
<keyword evidence="6 8" id="KW-0560">Oxidoreductase</keyword>
<evidence type="ECO:0000256" key="6">
    <source>
        <dbReference type="ARBA" id="ARBA00023002"/>
    </source>
</evidence>
<dbReference type="InterPro" id="IPR003587">
    <property type="entry name" value="Hint_dom_N"/>
</dbReference>
<dbReference type="UniPathway" id="UPA00326"/>
<dbReference type="PANTHER" id="PTHR43371:SF1">
    <property type="entry name" value="RIBONUCLEOSIDE-DIPHOSPHATE REDUCTASE"/>
    <property type="match status" value="1"/>
</dbReference>
<dbReference type="PROSITE" id="PS50819">
    <property type="entry name" value="INTEIN_ENDONUCLEASE"/>
    <property type="match status" value="1"/>
</dbReference>
<accession>A0A1F2P7G2</accession>
<dbReference type="EC" id="1.17.4.1" evidence="2 8"/>
<dbReference type="PANTHER" id="PTHR43371">
    <property type="entry name" value="VITAMIN B12-DEPENDENT RIBONUCLEOTIDE REDUCTASE"/>
    <property type="match status" value="1"/>
</dbReference>
<comment type="catalytic activity">
    <reaction evidence="8">
        <text>a 2'-deoxyribonucleoside 5'-diphosphate + [thioredoxin]-disulfide + H2O = a ribonucleoside 5'-diphosphate + [thioredoxin]-dithiol</text>
        <dbReference type="Rhea" id="RHEA:23252"/>
        <dbReference type="Rhea" id="RHEA-COMP:10698"/>
        <dbReference type="Rhea" id="RHEA-COMP:10700"/>
        <dbReference type="ChEBI" id="CHEBI:15377"/>
        <dbReference type="ChEBI" id="CHEBI:29950"/>
        <dbReference type="ChEBI" id="CHEBI:50058"/>
        <dbReference type="ChEBI" id="CHEBI:57930"/>
        <dbReference type="ChEBI" id="CHEBI:73316"/>
        <dbReference type="EC" id="1.17.4.1"/>
    </reaction>
</comment>
<dbReference type="SMART" id="SM00306">
    <property type="entry name" value="HintN"/>
    <property type="match status" value="1"/>
</dbReference>
<protein>
    <recommendedName>
        <fullName evidence="2 8">Ribonucleoside-diphosphate reductase</fullName>
        <ecNumber evidence="2 8">1.17.4.1</ecNumber>
    </recommendedName>
</protein>
<dbReference type="NCBIfam" id="TIGR01445">
    <property type="entry name" value="intein_Nterm"/>
    <property type="match status" value="1"/>
</dbReference>
<evidence type="ECO:0000313" key="11">
    <source>
        <dbReference type="EMBL" id="OFV67055.1"/>
    </source>
</evidence>